<gene>
    <name evidence="2" type="ORF">EHSB41UT_04661</name>
</gene>
<keyword evidence="1" id="KW-1133">Transmembrane helix</keyword>
<organism evidence="2 3">
    <name type="scientific">Parendozoicomonas haliclonae</name>
    <dbReference type="NCBI Taxonomy" id="1960125"/>
    <lineage>
        <taxon>Bacteria</taxon>
        <taxon>Pseudomonadati</taxon>
        <taxon>Pseudomonadota</taxon>
        <taxon>Gammaproteobacteria</taxon>
        <taxon>Oceanospirillales</taxon>
        <taxon>Endozoicomonadaceae</taxon>
        <taxon>Parendozoicomonas</taxon>
    </lineage>
</organism>
<evidence type="ECO:0000313" key="2">
    <source>
        <dbReference type="EMBL" id="SMA50844.1"/>
    </source>
</evidence>
<evidence type="ECO:0000313" key="3">
    <source>
        <dbReference type="Proteomes" id="UP000196573"/>
    </source>
</evidence>
<keyword evidence="1" id="KW-0472">Membrane</keyword>
<reference evidence="2 3" key="1">
    <citation type="submission" date="2017-03" db="EMBL/GenBank/DDBJ databases">
        <authorList>
            <person name="Afonso C.L."/>
            <person name="Miller P.J."/>
            <person name="Scott M.A."/>
            <person name="Spackman E."/>
            <person name="Goraichik I."/>
            <person name="Dimitrov K.M."/>
            <person name="Suarez D.L."/>
            <person name="Swayne D.E."/>
        </authorList>
    </citation>
    <scope>NUCLEOTIDE SEQUENCE [LARGE SCALE GENOMIC DNA]</scope>
    <source>
        <strain evidence="2">SB41UT1</strain>
    </source>
</reference>
<feature type="transmembrane region" description="Helical" evidence="1">
    <location>
        <begin position="42"/>
        <end position="63"/>
    </location>
</feature>
<proteinExistence type="predicted"/>
<keyword evidence="1" id="KW-0812">Transmembrane</keyword>
<dbReference type="AlphaFoldDB" id="A0A1X7ARA3"/>
<protein>
    <submittedName>
        <fullName evidence="2">Uncharacterized protein</fullName>
    </submittedName>
</protein>
<dbReference type="EMBL" id="FWPT01000017">
    <property type="protein sequence ID" value="SMA50844.1"/>
    <property type="molecule type" value="Genomic_DNA"/>
</dbReference>
<accession>A0A1X7ARA3</accession>
<feature type="transmembrane region" description="Helical" evidence="1">
    <location>
        <begin position="12"/>
        <end position="30"/>
    </location>
</feature>
<dbReference type="RefSeq" id="WP_087113285.1">
    <property type="nucleotide sequence ID" value="NZ_CBCSCN010000015.1"/>
</dbReference>
<name>A0A1X7ARA3_9GAMM</name>
<keyword evidence="3" id="KW-1185">Reference proteome</keyword>
<feature type="transmembrane region" description="Helical" evidence="1">
    <location>
        <begin position="69"/>
        <end position="88"/>
    </location>
</feature>
<dbReference type="OrthoDB" id="5917626at2"/>
<sequence>MFLGIFTGIEVLFFLLGVMTTLALGSLIWLKLSHDIKPGQLSLFGIGLLVIIAGIAWSVSSVLEGEPQAGSMGMMVIILPSLILSAIGGRQVFNGLRQTA</sequence>
<evidence type="ECO:0000256" key="1">
    <source>
        <dbReference type="SAM" id="Phobius"/>
    </source>
</evidence>
<dbReference type="Proteomes" id="UP000196573">
    <property type="component" value="Unassembled WGS sequence"/>
</dbReference>